<feature type="compositionally biased region" description="Basic and acidic residues" evidence="4">
    <location>
        <begin position="244"/>
        <end position="257"/>
    </location>
</feature>
<evidence type="ECO:0000259" key="5">
    <source>
        <dbReference type="PROSITE" id="PS50002"/>
    </source>
</evidence>
<dbReference type="Pfam" id="PF00018">
    <property type="entry name" value="SH3_1"/>
    <property type="match status" value="1"/>
</dbReference>
<dbReference type="InterPro" id="IPR036028">
    <property type="entry name" value="SH3-like_dom_sf"/>
</dbReference>
<reference evidence="6" key="1">
    <citation type="submission" date="2020-04" db="EMBL/GenBank/DDBJ databases">
        <title>Analysis of mating type loci in Filobasidium floriforme.</title>
        <authorList>
            <person name="Nowrousian M."/>
        </authorList>
    </citation>
    <scope>NUCLEOTIDE SEQUENCE</scope>
    <source>
        <strain evidence="6">CBS 6242</strain>
    </source>
</reference>
<dbReference type="PROSITE" id="PS50002">
    <property type="entry name" value="SH3"/>
    <property type="match status" value="1"/>
</dbReference>
<organism evidence="6 7">
    <name type="scientific">Filobasidium floriforme</name>
    <dbReference type="NCBI Taxonomy" id="5210"/>
    <lineage>
        <taxon>Eukaryota</taxon>
        <taxon>Fungi</taxon>
        <taxon>Dikarya</taxon>
        <taxon>Basidiomycota</taxon>
        <taxon>Agaricomycotina</taxon>
        <taxon>Tremellomycetes</taxon>
        <taxon>Filobasidiales</taxon>
        <taxon>Filobasidiaceae</taxon>
        <taxon>Filobasidium</taxon>
    </lineage>
</organism>
<feature type="domain" description="SH3" evidence="5">
    <location>
        <begin position="656"/>
        <end position="719"/>
    </location>
</feature>
<evidence type="ECO:0000256" key="4">
    <source>
        <dbReference type="SAM" id="MobiDB-lite"/>
    </source>
</evidence>
<name>A0A8K0NSK0_9TREE</name>
<dbReference type="InterPro" id="IPR001452">
    <property type="entry name" value="SH3_domain"/>
</dbReference>
<dbReference type="InterPro" id="IPR007461">
    <property type="entry name" value="Ysc84_actin-binding"/>
</dbReference>
<dbReference type="InterPro" id="IPR033643">
    <property type="entry name" value="SYLF_SH3YL1-like"/>
</dbReference>
<dbReference type="Gene3D" id="2.30.30.40">
    <property type="entry name" value="SH3 Domains"/>
    <property type="match status" value="1"/>
</dbReference>
<dbReference type="AlphaFoldDB" id="A0A8K0NSK0"/>
<protein>
    <recommendedName>
        <fullName evidence="5">SH3 domain-containing protein</fullName>
    </recommendedName>
</protein>
<feature type="compositionally biased region" description="Low complexity" evidence="4">
    <location>
        <begin position="457"/>
        <end position="478"/>
    </location>
</feature>
<comment type="caution">
    <text evidence="6">The sequence shown here is derived from an EMBL/GenBank/DDBJ whole genome shotgun (WGS) entry which is preliminary data.</text>
</comment>
<dbReference type="SUPFAM" id="SSF50044">
    <property type="entry name" value="SH3-domain"/>
    <property type="match status" value="1"/>
</dbReference>
<feature type="compositionally biased region" description="Polar residues" evidence="4">
    <location>
        <begin position="438"/>
        <end position="456"/>
    </location>
</feature>
<feature type="region of interest" description="Disordered" evidence="4">
    <location>
        <begin position="219"/>
        <end position="274"/>
    </location>
</feature>
<dbReference type="GO" id="GO:0051015">
    <property type="term" value="F:actin filament binding"/>
    <property type="evidence" value="ECO:0007669"/>
    <property type="project" value="TreeGrafter"/>
</dbReference>
<dbReference type="GO" id="GO:0030479">
    <property type="term" value="C:actin cortical patch"/>
    <property type="evidence" value="ECO:0007669"/>
    <property type="project" value="TreeGrafter"/>
</dbReference>
<feature type="compositionally biased region" description="Polar residues" evidence="4">
    <location>
        <begin position="381"/>
        <end position="398"/>
    </location>
</feature>
<accession>A0A8K0NSK0</accession>
<evidence type="ECO:0000313" key="6">
    <source>
        <dbReference type="EMBL" id="KAG7562880.1"/>
    </source>
</evidence>
<feature type="region of interest" description="Disordered" evidence="4">
    <location>
        <begin position="287"/>
        <end position="494"/>
    </location>
</feature>
<dbReference type="GO" id="GO:0035091">
    <property type="term" value="F:phosphatidylinositol binding"/>
    <property type="evidence" value="ECO:0007669"/>
    <property type="project" value="TreeGrafter"/>
</dbReference>
<gene>
    <name evidence="6" type="ORF">FFLO_01709</name>
</gene>
<dbReference type="PRINTS" id="PR00452">
    <property type="entry name" value="SH3DOMAIN"/>
</dbReference>
<evidence type="ECO:0000256" key="3">
    <source>
        <dbReference type="PROSITE-ProRule" id="PRU00192"/>
    </source>
</evidence>
<dbReference type="CDD" id="cd11525">
    <property type="entry name" value="SYLF_SH3YL1_like"/>
    <property type="match status" value="1"/>
</dbReference>
<dbReference type="OrthoDB" id="443981at2759"/>
<dbReference type="GO" id="GO:0051666">
    <property type="term" value="P:actin cortical patch localization"/>
    <property type="evidence" value="ECO:0007669"/>
    <property type="project" value="TreeGrafter"/>
</dbReference>
<dbReference type="GO" id="GO:0051017">
    <property type="term" value="P:actin filament bundle assembly"/>
    <property type="evidence" value="ECO:0007669"/>
    <property type="project" value="TreeGrafter"/>
</dbReference>
<proteinExistence type="inferred from homology"/>
<dbReference type="PANTHER" id="PTHR15629">
    <property type="entry name" value="SH3YL1 PROTEIN"/>
    <property type="match status" value="1"/>
</dbReference>
<sequence length="723" mass="76810">MGLNSPVPVTLPQECKKAAKIFRSFVDNGNNGLDKVIPRDVLSRAAGFAIFTVVKAGFLFSARGGSGIVIARLEDGSWSAPSAIGLGGFGFGGQMGAEVTDFLIILNSRTAVRTFMAAGSMTLGGNLSVAVGPLGRNAEGSGSVSTKGKTAALYSYSKTKGLFGGISVEGSIIVERQDANRIAYSQDVSSKQLLSGVLERPEWSDDLVDVLNSCTGMPGGRQWVDDRSNAGTPEAGDEFDDDRYDEHGMPVDRSGKEGRKRAGTLPRSSSYNNYAFGEGGGGGFSSSAMITEGRSPNRARSGSGSLRGIFKLDPSTPGNGIGFPRRKTGSPMTSPSISRKSSNLNPFSRTNSNAGASANPFDEEASSSHANEVDPFDSYANILNQGAGTGNRARSGSGISKDMDLSGEVLSPWNNDKGLPSPKPTYEHKNLPVPIELTSGNRSRSSSLTANNSDEYGSSLGRPSLGRSRASSTARFASPLRDDFAPGDMAERDEGNDLTAKFGRMRASSSATVASALAAHASPNKLSKRDTNGYSRNEFGEDGEDYYNGNTALPVKKKEEWNVDLSLPKTTGGLFGKGKRSRANTGGSDFHVDPMQWQRRGEDELYGGGTPKSEADPYFNNVEQDDFAAAPKIGRPKMESRPTFTVRKELLEAERDGLPRAIALFDFAAAESGDLGFVKGEVLIVTKQGKSKEEWWTGRNPTTGKEGIFPANFVELVKTAGQK</sequence>
<dbReference type="InterPro" id="IPR051702">
    <property type="entry name" value="SH3_domain_YSC84-like"/>
</dbReference>
<dbReference type="Pfam" id="PF04366">
    <property type="entry name" value="Ysc84"/>
    <property type="match status" value="1"/>
</dbReference>
<keyword evidence="7" id="KW-1185">Reference proteome</keyword>
<dbReference type="EMBL" id="JABELV010000024">
    <property type="protein sequence ID" value="KAG7562880.1"/>
    <property type="molecule type" value="Genomic_DNA"/>
</dbReference>
<feature type="compositionally biased region" description="Basic and acidic residues" evidence="4">
    <location>
        <begin position="480"/>
        <end position="494"/>
    </location>
</feature>
<evidence type="ECO:0000256" key="1">
    <source>
        <dbReference type="ARBA" id="ARBA00007761"/>
    </source>
</evidence>
<feature type="region of interest" description="Disordered" evidence="4">
    <location>
        <begin position="574"/>
        <end position="593"/>
    </location>
</feature>
<keyword evidence="2 3" id="KW-0728">SH3 domain</keyword>
<feature type="compositionally biased region" description="Polar residues" evidence="4">
    <location>
        <begin position="330"/>
        <end position="356"/>
    </location>
</feature>
<dbReference type="Proteomes" id="UP000812966">
    <property type="component" value="Unassembled WGS sequence"/>
</dbReference>
<comment type="similarity">
    <text evidence="1">Belongs to the SH3YL1 family.</text>
</comment>
<dbReference type="SMART" id="SM00326">
    <property type="entry name" value="SH3"/>
    <property type="match status" value="1"/>
</dbReference>
<dbReference type="PANTHER" id="PTHR15629:SF2">
    <property type="entry name" value="SH3 DOMAIN-CONTAINING YSC84-LIKE PROTEIN 1"/>
    <property type="match status" value="1"/>
</dbReference>
<evidence type="ECO:0000256" key="2">
    <source>
        <dbReference type="ARBA" id="ARBA00022443"/>
    </source>
</evidence>
<evidence type="ECO:0000313" key="7">
    <source>
        <dbReference type="Proteomes" id="UP000812966"/>
    </source>
</evidence>